<keyword evidence="3" id="KW-1185">Reference proteome</keyword>
<reference evidence="2 3" key="1">
    <citation type="submission" date="2019-07" db="EMBL/GenBank/DDBJ databases">
        <title>Whole genome shotgun sequence of Cellulomonas composti NBRC 100758.</title>
        <authorList>
            <person name="Hosoyama A."/>
            <person name="Uohara A."/>
            <person name="Ohji S."/>
            <person name="Ichikawa N."/>
        </authorList>
    </citation>
    <scope>NUCLEOTIDE SEQUENCE [LARGE SCALE GENOMIC DNA]</scope>
    <source>
        <strain evidence="2 3">NBRC 100758</strain>
    </source>
</reference>
<evidence type="ECO:0000313" key="3">
    <source>
        <dbReference type="Proteomes" id="UP000321720"/>
    </source>
</evidence>
<dbReference type="RefSeq" id="WP_146841839.1">
    <property type="nucleotide sequence ID" value="NZ_BJWG01000003.1"/>
</dbReference>
<dbReference type="AlphaFoldDB" id="A0A511J8A7"/>
<sequence>MTTDRDVDDELRALLMRADPWPDPDLDDVLAPLVAREASPGAPQRAPQRVVPLAGRARERWVGAGAVVAALALSAGALASGGWTGEYATGTVDGLVRDADGNVLRTDEGLPYVNAWGTDTSPLVDLGDPGAAAIIAGLAPRDRTLPDWVTWDEIVAAVTPDPGTDPGVTSADGLRMWLLFTAADAWQVSWLEAWTAGDEAAVAVAFDGWSGALEATARSWDPESWQGRERLIEQVRGGDGAAMRYDAEANNHWLRRTGGVGDPRTVDESGAAAGAERS</sequence>
<gene>
    <name evidence="2" type="ORF">CCO02nite_08760</name>
</gene>
<organism evidence="2 3">
    <name type="scientific">Cellulomonas composti</name>
    <dbReference type="NCBI Taxonomy" id="266130"/>
    <lineage>
        <taxon>Bacteria</taxon>
        <taxon>Bacillati</taxon>
        <taxon>Actinomycetota</taxon>
        <taxon>Actinomycetes</taxon>
        <taxon>Micrococcales</taxon>
        <taxon>Cellulomonadaceae</taxon>
        <taxon>Cellulomonas</taxon>
    </lineage>
</organism>
<accession>A0A511J8A7</accession>
<dbReference type="EMBL" id="BJWG01000003">
    <property type="protein sequence ID" value="GEL94218.1"/>
    <property type="molecule type" value="Genomic_DNA"/>
</dbReference>
<name>A0A511J8A7_9CELL</name>
<dbReference type="Proteomes" id="UP000321720">
    <property type="component" value="Unassembled WGS sequence"/>
</dbReference>
<comment type="caution">
    <text evidence="2">The sequence shown here is derived from an EMBL/GenBank/DDBJ whole genome shotgun (WGS) entry which is preliminary data.</text>
</comment>
<feature type="region of interest" description="Disordered" evidence="1">
    <location>
        <begin position="256"/>
        <end position="278"/>
    </location>
</feature>
<protein>
    <submittedName>
        <fullName evidence="2">Uncharacterized protein</fullName>
    </submittedName>
</protein>
<evidence type="ECO:0000313" key="2">
    <source>
        <dbReference type="EMBL" id="GEL94218.1"/>
    </source>
</evidence>
<proteinExistence type="predicted"/>
<evidence type="ECO:0000256" key="1">
    <source>
        <dbReference type="SAM" id="MobiDB-lite"/>
    </source>
</evidence>
<dbReference type="OrthoDB" id="8526151at2"/>